<keyword evidence="3" id="KW-1185">Reference proteome</keyword>
<protein>
    <submittedName>
        <fullName evidence="2">Uncharacterized protein</fullName>
    </submittedName>
</protein>
<evidence type="ECO:0000313" key="2">
    <source>
        <dbReference type="EMBL" id="KAK9222389.1"/>
    </source>
</evidence>
<comment type="caution">
    <text evidence="2">The sequence shown here is derived from an EMBL/GenBank/DDBJ whole genome shotgun (WGS) entry which is preliminary data.</text>
</comment>
<proteinExistence type="predicted"/>
<organism evidence="2 3">
    <name type="scientific">Citrus x changshan-huyou</name>
    <dbReference type="NCBI Taxonomy" id="2935761"/>
    <lineage>
        <taxon>Eukaryota</taxon>
        <taxon>Viridiplantae</taxon>
        <taxon>Streptophyta</taxon>
        <taxon>Embryophyta</taxon>
        <taxon>Tracheophyta</taxon>
        <taxon>Spermatophyta</taxon>
        <taxon>Magnoliopsida</taxon>
        <taxon>eudicotyledons</taxon>
        <taxon>Gunneridae</taxon>
        <taxon>Pentapetalae</taxon>
        <taxon>rosids</taxon>
        <taxon>malvids</taxon>
        <taxon>Sapindales</taxon>
        <taxon>Rutaceae</taxon>
        <taxon>Aurantioideae</taxon>
        <taxon>Citrus</taxon>
    </lineage>
</organism>
<accession>A0AAP0R0Z3</accession>
<feature type="region of interest" description="Disordered" evidence="1">
    <location>
        <begin position="117"/>
        <end position="137"/>
    </location>
</feature>
<sequence length="206" mass="23721">MWNSKKPTELLTHVLYIKDNSGNAFSGFDLVNERTNYDAPRGSQVKRDSEAEEKYKGLVVPVQGSWYVYNGQSVKYIFISRLILFVLPQVLKERGIDEIFISNPGLRRNKWIKNQWSSKDVEKQQQDQRPETDTWRKPIEEEELALNNDSGIYHDKIVSSMDLAKVFSKLVSNPLYEQSSTQSSAPEHNNQMPFSCLIDARQVSSS</sequence>
<name>A0AAP0R0Z3_9ROSI</name>
<evidence type="ECO:0000256" key="1">
    <source>
        <dbReference type="SAM" id="MobiDB-lite"/>
    </source>
</evidence>
<gene>
    <name evidence="2" type="ORF">WN944_010824</name>
</gene>
<dbReference type="Proteomes" id="UP001428341">
    <property type="component" value="Unassembled WGS sequence"/>
</dbReference>
<dbReference type="EMBL" id="JBCGBO010000002">
    <property type="protein sequence ID" value="KAK9222389.1"/>
    <property type="molecule type" value="Genomic_DNA"/>
</dbReference>
<evidence type="ECO:0000313" key="3">
    <source>
        <dbReference type="Proteomes" id="UP001428341"/>
    </source>
</evidence>
<feature type="compositionally biased region" description="Basic and acidic residues" evidence="1">
    <location>
        <begin position="119"/>
        <end position="137"/>
    </location>
</feature>
<dbReference type="AlphaFoldDB" id="A0AAP0R0Z3"/>
<reference evidence="2 3" key="1">
    <citation type="submission" date="2024-05" db="EMBL/GenBank/DDBJ databases">
        <title>Haplotype-resolved chromosome-level genome assembly of Huyou (Citrus changshanensis).</title>
        <authorList>
            <person name="Miao C."/>
            <person name="Chen W."/>
            <person name="Wu Y."/>
            <person name="Wang L."/>
            <person name="Zhao S."/>
            <person name="Grierson D."/>
            <person name="Xu C."/>
            <person name="Chen K."/>
        </authorList>
    </citation>
    <scope>NUCLEOTIDE SEQUENCE [LARGE SCALE GENOMIC DNA]</scope>
    <source>
        <strain evidence="2">01-14</strain>
        <tissue evidence="2">Leaf</tissue>
    </source>
</reference>